<evidence type="ECO:0000256" key="1">
    <source>
        <dbReference type="SAM" id="Phobius"/>
    </source>
</evidence>
<gene>
    <name evidence="2" type="ORF">LC586_37720</name>
</gene>
<reference evidence="2 3" key="1">
    <citation type="journal article" date="2021" name="Microorganisms">
        <title>Genome Evolution of Filamentous Cyanobacterium Nostoc Species: From Facultative Symbiosis to Free Living.</title>
        <authorList>
            <person name="Huo D."/>
            <person name="Li H."/>
            <person name="Cai F."/>
            <person name="Guo X."/>
            <person name="Qiao Z."/>
            <person name="Wang W."/>
            <person name="Yu G."/>
            <person name="Li R."/>
        </authorList>
    </citation>
    <scope>NUCLEOTIDE SEQUENCE [LARGE SCALE GENOMIC DNA]</scope>
    <source>
        <strain evidence="2 3">CHAB 5714</strain>
    </source>
</reference>
<dbReference type="EMBL" id="JAIVFQ010000151">
    <property type="protein sequence ID" value="MCC5604728.1"/>
    <property type="molecule type" value="Genomic_DNA"/>
</dbReference>
<accession>A0ABS8IKT2</accession>
<evidence type="ECO:0000313" key="3">
    <source>
        <dbReference type="Proteomes" id="UP001199525"/>
    </source>
</evidence>
<dbReference type="RefSeq" id="WP_229490788.1">
    <property type="nucleotide sequence ID" value="NZ_JAIVFQ010000151.1"/>
</dbReference>
<keyword evidence="1" id="KW-1133">Transmembrane helix</keyword>
<keyword evidence="1" id="KW-0472">Membrane</keyword>
<sequence>MSNKFRLVIGLIPFKITIIHIKALDITLLALKGLVIDNLWCVLALLLMASTARRK</sequence>
<keyword evidence="3" id="KW-1185">Reference proteome</keyword>
<name>A0ABS8IKT2_9NOSO</name>
<proteinExistence type="predicted"/>
<feature type="transmembrane region" description="Helical" evidence="1">
    <location>
        <begin position="7"/>
        <end position="23"/>
    </location>
</feature>
<organism evidence="2 3">
    <name type="scientific">Nostoc favosum CHAB5714</name>
    <dbReference type="NCBI Taxonomy" id="2780399"/>
    <lineage>
        <taxon>Bacteria</taxon>
        <taxon>Bacillati</taxon>
        <taxon>Cyanobacteriota</taxon>
        <taxon>Cyanophyceae</taxon>
        <taxon>Nostocales</taxon>
        <taxon>Nostocaceae</taxon>
        <taxon>Nostoc</taxon>
        <taxon>Nostoc favosum</taxon>
    </lineage>
</organism>
<evidence type="ECO:0000313" key="2">
    <source>
        <dbReference type="EMBL" id="MCC5604728.1"/>
    </source>
</evidence>
<keyword evidence="1" id="KW-0812">Transmembrane</keyword>
<protein>
    <submittedName>
        <fullName evidence="2">Uncharacterized protein</fullName>
    </submittedName>
</protein>
<comment type="caution">
    <text evidence="2">The sequence shown here is derived from an EMBL/GenBank/DDBJ whole genome shotgun (WGS) entry which is preliminary data.</text>
</comment>
<feature type="transmembrane region" description="Helical" evidence="1">
    <location>
        <begin position="29"/>
        <end position="49"/>
    </location>
</feature>
<dbReference type="Proteomes" id="UP001199525">
    <property type="component" value="Unassembled WGS sequence"/>
</dbReference>